<keyword evidence="7" id="KW-1185">Reference proteome</keyword>
<dbReference type="Gene3D" id="3.90.76.10">
    <property type="entry name" value="Dipeptide-binding Protein, Domain 1"/>
    <property type="match status" value="1"/>
</dbReference>
<dbReference type="EMBL" id="SRMF01000009">
    <property type="protein sequence ID" value="TGG91330.1"/>
    <property type="molecule type" value="Genomic_DNA"/>
</dbReference>
<feature type="chain" id="PRO_5021350668" evidence="4">
    <location>
        <begin position="26"/>
        <end position="529"/>
    </location>
</feature>
<evidence type="ECO:0000256" key="4">
    <source>
        <dbReference type="SAM" id="SignalP"/>
    </source>
</evidence>
<dbReference type="GO" id="GO:0015833">
    <property type="term" value="P:peptide transport"/>
    <property type="evidence" value="ECO:0007669"/>
    <property type="project" value="TreeGrafter"/>
</dbReference>
<evidence type="ECO:0000313" key="6">
    <source>
        <dbReference type="EMBL" id="TGG91330.1"/>
    </source>
</evidence>
<dbReference type="SUPFAM" id="SSF53850">
    <property type="entry name" value="Periplasmic binding protein-like II"/>
    <property type="match status" value="1"/>
</dbReference>
<keyword evidence="2" id="KW-0813">Transport</keyword>
<dbReference type="Proteomes" id="UP000297475">
    <property type="component" value="Unassembled WGS sequence"/>
</dbReference>
<feature type="domain" description="Solute-binding protein family 5" evidence="5">
    <location>
        <begin position="71"/>
        <end position="446"/>
    </location>
</feature>
<organism evidence="6 7">
    <name type="scientific">Natronospirillum operosum</name>
    <dbReference type="NCBI Taxonomy" id="2759953"/>
    <lineage>
        <taxon>Bacteria</taxon>
        <taxon>Pseudomonadati</taxon>
        <taxon>Pseudomonadota</taxon>
        <taxon>Gammaproteobacteria</taxon>
        <taxon>Oceanospirillales</taxon>
        <taxon>Natronospirillaceae</taxon>
        <taxon>Natronospirillum</taxon>
    </lineage>
</organism>
<comment type="similarity">
    <text evidence="1">Belongs to the bacterial solute-binding protein 5 family.</text>
</comment>
<feature type="signal peptide" evidence="4">
    <location>
        <begin position="1"/>
        <end position="25"/>
    </location>
</feature>
<keyword evidence="3 4" id="KW-0732">Signal</keyword>
<dbReference type="AlphaFoldDB" id="A0A4Z0W784"/>
<gene>
    <name evidence="6" type="ORF">E4656_16555</name>
</gene>
<dbReference type="GO" id="GO:0030288">
    <property type="term" value="C:outer membrane-bounded periplasmic space"/>
    <property type="evidence" value="ECO:0007669"/>
    <property type="project" value="UniProtKB-ARBA"/>
</dbReference>
<dbReference type="Pfam" id="PF00496">
    <property type="entry name" value="SBP_bac_5"/>
    <property type="match status" value="1"/>
</dbReference>
<comment type="caution">
    <text evidence="6">The sequence shown here is derived from an EMBL/GenBank/DDBJ whole genome shotgun (WGS) entry which is preliminary data.</text>
</comment>
<dbReference type="InterPro" id="IPR000914">
    <property type="entry name" value="SBP_5_dom"/>
</dbReference>
<evidence type="ECO:0000256" key="3">
    <source>
        <dbReference type="ARBA" id="ARBA00022729"/>
    </source>
</evidence>
<dbReference type="PIRSF" id="PIRSF002741">
    <property type="entry name" value="MppA"/>
    <property type="match status" value="1"/>
</dbReference>
<proteinExistence type="inferred from homology"/>
<protein>
    <submittedName>
        <fullName evidence="6">ABC transporter substrate-binding protein</fullName>
    </submittedName>
</protein>
<dbReference type="Gene3D" id="3.40.190.10">
    <property type="entry name" value="Periplasmic binding protein-like II"/>
    <property type="match status" value="1"/>
</dbReference>
<dbReference type="Gene3D" id="3.10.105.10">
    <property type="entry name" value="Dipeptide-binding Protein, Domain 3"/>
    <property type="match status" value="1"/>
</dbReference>
<dbReference type="GO" id="GO:1904680">
    <property type="term" value="F:peptide transmembrane transporter activity"/>
    <property type="evidence" value="ECO:0007669"/>
    <property type="project" value="TreeGrafter"/>
</dbReference>
<sequence length="529" mass="59513">MTITLRAVVSGVAATALALSTAVSAETLRWANVGDSLTFDPHAQNHGQTHTISHQVYDSLIYSDHTGAQTAGLATDWYILDDDPEVWEFQLREGVTFHEGQSLTADDVVFSFERALQPNSDMRPLINTIVEIWAEDDYTVRMRTDGPNPLLANNLTNLFIMSREWAEANNVTEVQDYSGGEENYAVRNANGTGPYRLVSREADVRTEMELFEDFWGMDQYPLEVSRIVFTPIQSGSTRAAAILSGEIDFLQDPPVQDVNRLQAANDIVVRNAPQNRSIFFGMDQGRSELRTSNIQGENPFADRRVRQAMDLAIDRNAIQRIVMRGQSAPAGMIAPSFVNGYEEELDRVTGTNTARARELMAEAGYEDGFSVTMTCTNDRYIEDEGICQAVTGMLGQIGVQVNLNARPNSIHFAELQNGELDFYLLGWGVPTLDSHYVFDFLLETKTDNSGAWNFTGWSNEEFDALSRQLPTETDLERRNELIAQAWRIAQEEVVYLPIHHQVLNWAMRSDVVMDVHPEDQPMIKYLTFE</sequence>
<evidence type="ECO:0000256" key="2">
    <source>
        <dbReference type="ARBA" id="ARBA00022448"/>
    </source>
</evidence>
<evidence type="ECO:0000313" key="7">
    <source>
        <dbReference type="Proteomes" id="UP000297475"/>
    </source>
</evidence>
<dbReference type="PANTHER" id="PTHR30290">
    <property type="entry name" value="PERIPLASMIC BINDING COMPONENT OF ABC TRANSPORTER"/>
    <property type="match status" value="1"/>
</dbReference>
<name>A0A4Z0W784_9GAMM</name>
<evidence type="ECO:0000259" key="5">
    <source>
        <dbReference type="Pfam" id="PF00496"/>
    </source>
</evidence>
<reference evidence="6 7" key="1">
    <citation type="submission" date="2019-04" db="EMBL/GenBank/DDBJ databases">
        <title>Natronospirillum operosus gen. nov., sp. nov., a haloalkaliphilic satellite isolated from decaying biomass of laboratory culture of cyanobacterium Geitlerinema sp. and proposal of Natronospirillaceae fam. nov. and Saccharospirillaceae fam. nov.</title>
        <authorList>
            <person name="Kevbrin V."/>
            <person name="Boltyanskaya Y."/>
            <person name="Koziaeva V."/>
            <person name="Grouzdev D.S."/>
            <person name="Park M."/>
            <person name="Cho J."/>
        </authorList>
    </citation>
    <scope>NUCLEOTIDE SEQUENCE [LARGE SCALE GENOMIC DNA]</scope>
    <source>
        <strain evidence="6 7">G-116</strain>
    </source>
</reference>
<dbReference type="RefSeq" id="WP_135484422.1">
    <property type="nucleotide sequence ID" value="NZ_SRMF01000009.1"/>
</dbReference>
<dbReference type="InterPro" id="IPR039424">
    <property type="entry name" value="SBP_5"/>
</dbReference>
<evidence type="ECO:0000256" key="1">
    <source>
        <dbReference type="ARBA" id="ARBA00005695"/>
    </source>
</evidence>
<dbReference type="InterPro" id="IPR030678">
    <property type="entry name" value="Peptide/Ni-bd"/>
</dbReference>
<accession>A0A4Z0W784</accession>
<dbReference type="PANTHER" id="PTHR30290:SF9">
    <property type="entry name" value="OLIGOPEPTIDE-BINDING PROTEIN APPA"/>
    <property type="match status" value="1"/>
</dbReference>
<dbReference type="GO" id="GO:0043190">
    <property type="term" value="C:ATP-binding cassette (ABC) transporter complex"/>
    <property type="evidence" value="ECO:0007669"/>
    <property type="project" value="InterPro"/>
</dbReference>
<dbReference type="OrthoDB" id="9803988at2"/>
<dbReference type="CDD" id="cd08498">
    <property type="entry name" value="PBP2_NikA_DppA_OppA_like_2"/>
    <property type="match status" value="1"/>
</dbReference>